<keyword evidence="16" id="KW-0143">Chaperone</keyword>
<evidence type="ECO:0000256" key="5">
    <source>
        <dbReference type="ARBA" id="ARBA00022722"/>
    </source>
</evidence>
<keyword evidence="26" id="KW-1185">Reference proteome</keyword>
<evidence type="ECO:0000256" key="8">
    <source>
        <dbReference type="ARBA" id="ARBA00022741"/>
    </source>
</evidence>
<feature type="non-terminal residue" evidence="25">
    <location>
        <position position="1"/>
    </location>
</feature>
<evidence type="ECO:0000259" key="20">
    <source>
        <dbReference type="PROSITE" id="PS50142"/>
    </source>
</evidence>
<keyword evidence="8" id="KW-0547">Nucleotide-binding</keyword>
<dbReference type="SUPFAM" id="SSF54211">
    <property type="entry name" value="Ribosomal protein S5 domain 2-like"/>
    <property type="match status" value="1"/>
</dbReference>
<evidence type="ECO:0000256" key="14">
    <source>
        <dbReference type="ARBA" id="ARBA00022884"/>
    </source>
</evidence>
<dbReference type="GO" id="GO:0016887">
    <property type="term" value="F:ATP hydrolysis activity"/>
    <property type="evidence" value="ECO:0007669"/>
    <property type="project" value="InterPro"/>
</dbReference>
<dbReference type="SMART" id="SM00358">
    <property type="entry name" value="DSRM"/>
    <property type="match status" value="1"/>
</dbReference>
<evidence type="ECO:0000256" key="2">
    <source>
        <dbReference type="ARBA" id="ARBA00001946"/>
    </source>
</evidence>
<evidence type="ECO:0000313" key="25">
    <source>
        <dbReference type="EMBL" id="KAK3028012.1"/>
    </source>
</evidence>
<evidence type="ECO:0000256" key="13">
    <source>
        <dbReference type="ARBA" id="ARBA00022842"/>
    </source>
</evidence>
<dbReference type="InterPro" id="IPR005034">
    <property type="entry name" value="Dicer_dimerisation"/>
</dbReference>
<keyword evidence="9" id="KW-0255">Endonuclease</keyword>
<dbReference type="SMART" id="SM00535">
    <property type="entry name" value="RIBOc"/>
    <property type="match status" value="2"/>
</dbReference>
<dbReference type="FunFam" id="1.10.1520.10:FF:000004">
    <property type="entry name" value="Endoribonuclease dicer-like 1"/>
    <property type="match status" value="1"/>
</dbReference>
<keyword evidence="14 19" id="KW-0694">RNA-binding</keyword>
<dbReference type="InterPro" id="IPR011545">
    <property type="entry name" value="DEAD/DEAH_box_helicase_dom"/>
</dbReference>
<dbReference type="InterPro" id="IPR014001">
    <property type="entry name" value="Helicase_ATP-bd"/>
</dbReference>
<keyword evidence="15" id="KW-0943">RNA-mediated gene silencing</keyword>
<dbReference type="GO" id="GO:0005634">
    <property type="term" value="C:nucleus"/>
    <property type="evidence" value="ECO:0007669"/>
    <property type="project" value="UniProtKB-SubCell"/>
</dbReference>
<dbReference type="PROSITE" id="PS51192">
    <property type="entry name" value="HELICASE_ATP_BIND_1"/>
    <property type="match status" value="1"/>
</dbReference>
<dbReference type="CDD" id="cd18034">
    <property type="entry name" value="DEXHc_dicer"/>
    <property type="match status" value="1"/>
</dbReference>
<evidence type="ECO:0008006" key="27">
    <source>
        <dbReference type="Google" id="ProtNLM"/>
    </source>
</evidence>
<dbReference type="Gene3D" id="3.30.160.20">
    <property type="match status" value="1"/>
</dbReference>
<evidence type="ECO:0000256" key="3">
    <source>
        <dbReference type="ARBA" id="ARBA00004123"/>
    </source>
</evidence>
<evidence type="ECO:0000256" key="9">
    <source>
        <dbReference type="ARBA" id="ARBA00022759"/>
    </source>
</evidence>
<dbReference type="SMART" id="SM00487">
    <property type="entry name" value="DEXDc"/>
    <property type="match status" value="1"/>
</dbReference>
<comment type="similarity">
    <text evidence="4">Belongs to the heat shock protein 90 family.</text>
</comment>
<dbReference type="InterPro" id="IPR038248">
    <property type="entry name" value="Dicer_dimer_sf"/>
</dbReference>
<dbReference type="GO" id="GO:0140662">
    <property type="term" value="F:ATP-dependent protein folding chaperone"/>
    <property type="evidence" value="ECO:0007669"/>
    <property type="project" value="InterPro"/>
</dbReference>
<dbReference type="InterPro" id="IPR014720">
    <property type="entry name" value="dsRBD_dom"/>
</dbReference>
<evidence type="ECO:0000259" key="22">
    <source>
        <dbReference type="PROSITE" id="PS51192"/>
    </source>
</evidence>
<dbReference type="Gene3D" id="2.170.260.10">
    <property type="entry name" value="paz domain"/>
    <property type="match status" value="1"/>
</dbReference>
<dbReference type="Pfam" id="PF00271">
    <property type="entry name" value="Helicase_C"/>
    <property type="match status" value="1"/>
</dbReference>
<organism evidence="25 26">
    <name type="scientific">Escallonia herrerae</name>
    <dbReference type="NCBI Taxonomy" id="1293975"/>
    <lineage>
        <taxon>Eukaryota</taxon>
        <taxon>Viridiplantae</taxon>
        <taxon>Streptophyta</taxon>
        <taxon>Embryophyta</taxon>
        <taxon>Tracheophyta</taxon>
        <taxon>Spermatophyta</taxon>
        <taxon>Magnoliopsida</taxon>
        <taxon>eudicotyledons</taxon>
        <taxon>Gunneridae</taxon>
        <taxon>Pentapetalae</taxon>
        <taxon>asterids</taxon>
        <taxon>campanulids</taxon>
        <taxon>Escalloniales</taxon>
        <taxon>Escalloniaceae</taxon>
        <taxon>Escallonia</taxon>
    </lineage>
</organism>
<dbReference type="FunFam" id="3.40.50.300:FF:000420">
    <property type="entry name" value="Endoribonuclease dicer-like 1"/>
    <property type="match status" value="1"/>
</dbReference>
<dbReference type="EMBL" id="JAVXUP010000432">
    <property type="protein sequence ID" value="KAK3028012.1"/>
    <property type="molecule type" value="Genomic_DNA"/>
</dbReference>
<dbReference type="GO" id="GO:0046872">
    <property type="term" value="F:metal ion binding"/>
    <property type="evidence" value="ECO:0007669"/>
    <property type="project" value="UniProtKB-KW"/>
</dbReference>
<dbReference type="PANTHER" id="PTHR14950:SF70">
    <property type="entry name" value="ENDORIBONUCLEASE DICER HOMOLOG 2"/>
    <property type="match status" value="1"/>
</dbReference>
<dbReference type="PANTHER" id="PTHR14950">
    <property type="entry name" value="DICER-RELATED"/>
    <property type="match status" value="1"/>
</dbReference>
<evidence type="ECO:0000259" key="24">
    <source>
        <dbReference type="PROSITE" id="PS51327"/>
    </source>
</evidence>
<dbReference type="Pfam" id="PF02170">
    <property type="entry name" value="PAZ"/>
    <property type="match status" value="1"/>
</dbReference>
<dbReference type="InterPro" id="IPR000999">
    <property type="entry name" value="RNase_III_dom"/>
</dbReference>
<dbReference type="CDD" id="cd00593">
    <property type="entry name" value="RIBOc"/>
    <property type="match status" value="2"/>
</dbReference>
<keyword evidence="7" id="KW-0677">Repeat</keyword>
<evidence type="ECO:0000256" key="12">
    <source>
        <dbReference type="ARBA" id="ARBA00022840"/>
    </source>
</evidence>
<dbReference type="Gene3D" id="3.40.50.300">
    <property type="entry name" value="P-loop containing nucleotide triphosphate hydrolases"/>
    <property type="match status" value="2"/>
</dbReference>
<dbReference type="PROSITE" id="PS51327">
    <property type="entry name" value="DICER_DSRBF"/>
    <property type="match status" value="1"/>
</dbReference>
<evidence type="ECO:0000256" key="15">
    <source>
        <dbReference type="ARBA" id="ARBA00023158"/>
    </source>
</evidence>
<dbReference type="Pfam" id="PF00183">
    <property type="entry name" value="HSP90"/>
    <property type="match status" value="1"/>
</dbReference>
<dbReference type="SUPFAM" id="SSF52540">
    <property type="entry name" value="P-loop containing nucleoside triphosphate hydrolases"/>
    <property type="match status" value="1"/>
</dbReference>
<protein>
    <recommendedName>
        <fullName evidence="27">Dicer-like 2</fullName>
    </recommendedName>
</protein>
<dbReference type="SUPFAM" id="SSF54768">
    <property type="entry name" value="dsRNA-binding domain-like"/>
    <property type="match status" value="1"/>
</dbReference>
<dbReference type="PROSITE" id="PS50821">
    <property type="entry name" value="PAZ"/>
    <property type="match status" value="1"/>
</dbReference>
<dbReference type="Proteomes" id="UP001188597">
    <property type="component" value="Unassembled WGS sequence"/>
</dbReference>
<feature type="domain" description="Dicer dsRNA-binding fold" evidence="24">
    <location>
        <begin position="621"/>
        <end position="707"/>
    </location>
</feature>
<keyword evidence="13" id="KW-0460">Magnesium</keyword>
<accession>A0AA88WIZ7</accession>
<dbReference type="SUPFAM" id="SSF69065">
    <property type="entry name" value="RNase III domain-like"/>
    <property type="match status" value="2"/>
</dbReference>
<dbReference type="FunFam" id="3.40.50.300:FF:000705">
    <property type="entry name" value="Endoribonuclease dicer-like protein"/>
    <property type="match status" value="1"/>
</dbReference>
<dbReference type="Pfam" id="PF00035">
    <property type="entry name" value="dsrm"/>
    <property type="match status" value="1"/>
</dbReference>
<sequence>LYVEGQLEFKAILLVLKRAPFDLFDTCKKMNNIKLYVRRVFIMDNCEELIPEYLGFVKGIVDSDDLPLNISHLPKMEHPSADPLPFARSYQLEALEKAIEQNTIVYLETGSGKTLIAIMLLRSYAYLLRKPSPFIAVFLVPTVVLVTQQADAVKMHTDLKVGKYWGAMGVDYWDAATWKQQYDEFEVLVMTPDILLRALRHSFLKLDMIKVLIFDECHNARGKHPYACIMTEFYDCLKSNGSRLPRIFGMTASPVKAKVSSSESIYWEQIRELENLMNSKVYTCRSESVLTAYIPFPTEELRFYKHLDIPHELSGCLENDLRSLKTKHESSLRGSNLSASAMESARKKLSKLFTTLLFCLSELGVWLALKAAESLSRDEIDILSWGKLDVCGETIVKDFSLDAVKVFSARIPDDWVIGDCIKASAEAGYLTMKIVCLIESLLEYRDQKDLRCIVFVERVITAIVIQNLLSEVPKVREWKTEYMAGNHSVLQAQSRNTQNRIVDEFRKGMVNIIVATSILEEGLDVQSCNLVIRFDPSATVCSLIQSRGRARMQNSVFLLLVESEDSSMLSRVQNSLSSGDLMRKESLRHASLPCEPVQRDLYNEMFYEVEGTGAKVTLSSSVGLIYFYCSQLPSDGYFKPSPTCDIDRELETCTLYFPKGCPLPSISVQGSFKMLKQLACLEACKQLHRIGALTDNLVPDILVEEAEAQQSGFEPYVDEQVNYVASEFVSQNANDPLKTYHCYLIELARSFRYEHILHNIVLAVGTELEFGDTSSFDLDVDGGTLTVGLKYVGIASLTSGEVLLCQRFQITILRVLLDHNWTKLEVSGASILRTDLAVLDYLLLPSTISSQKPFCIDWRSVSSVLFSCENMFDDHKFCSSPKACGVQTKNGLVCRCMLENSLVYTPHNGHVYCITGIFDDLDGNSPLEQKHGEVISYKAYYERRFIATFQPQVLNFLPTLYLGAWHGIMLQFEKELFLKGRHIFSAQNHLQRCRRQEKVMKCLLWLILCFPFVEPSNVSVELPPELCFIIMSPISVNTFYTFSFVPSIMHRVESLLIAANLKNMLADHCEQSVVIPILKVLEAITTKRCQEKFHLESLETLGDSFLKYAVCQQLFTMHQNHHEGLLSAKKDKIISNATLCKLGCDRKIPGFIRNEPFEPKMWIIPGDPSVHYALEEELLSTTTKAYSRGRRKVKSKAVADVVEALIGAFLSSGGEVAALSFMDWLGIKVDFLNIAYQRHFPVHPEKLLDIRYLESLLKYSFHDASLLVEALTHGSYMLPQIPRCYQRLEFLGDSVLDYLITMHLYHMYPGMSPGLLTDLRSASVNNDCYAQSAVKAGLHQHILHASSELCRHITATVHQFEQLSLESTFGWESETSFPKVLGDVIESLAGAIFVDSGYDKKTVFRSIGPLLEPMVTPETVRIHPVRELTELCQKKHYRMEKPVSSCDNSVKSITVEVEANGIVYKESCSAADKKMAKKLACKAVLKSVKEGIPS</sequence>
<dbReference type="GO" id="GO:0003723">
    <property type="term" value="F:RNA binding"/>
    <property type="evidence" value="ECO:0007669"/>
    <property type="project" value="UniProtKB-UniRule"/>
</dbReference>
<feature type="domain" description="Helicase C-terminal" evidence="23">
    <location>
        <begin position="437"/>
        <end position="602"/>
    </location>
</feature>
<comment type="cofactor">
    <cofactor evidence="2">
        <name>Mg(2+)</name>
        <dbReference type="ChEBI" id="CHEBI:18420"/>
    </cofactor>
</comment>
<dbReference type="GO" id="GO:0005524">
    <property type="term" value="F:ATP binding"/>
    <property type="evidence" value="ECO:0007669"/>
    <property type="project" value="UniProtKB-KW"/>
</dbReference>
<feature type="domain" description="PAZ" evidence="21">
    <location>
        <begin position="882"/>
        <end position="1031"/>
    </location>
</feature>
<dbReference type="FunFam" id="3.30.160.380:FF:000001">
    <property type="entry name" value="Endoribonuclease dicer-like 1"/>
    <property type="match status" value="1"/>
</dbReference>
<keyword evidence="5" id="KW-0540">Nuclease</keyword>
<dbReference type="GO" id="GO:0004525">
    <property type="term" value="F:ribonuclease III activity"/>
    <property type="evidence" value="ECO:0007669"/>
    <property type="project" value="InterPro"/>
</dbReference>
<dbReference type="Pfam" id="PF00270">
    <property type="entry name" value="DEAD"/>
    <property type="match status" value="1"/>
</dbReference>
<reference evidence="25" key="1">
    <citation type="submission" date="2022-12" db="EMBL/GenBank/DDBJ databases">
        <title>Draft genome assemblies for two species of Escallonia (Escalloniales).</title>
        <authorList>
            <person name="Chanderbali A."/>
            <person name="Dervinis C."/>
            <person name="Anghel I."/>
            <person name="Soltis D."/>
            <person name="Soltis P."/>
            <person name="Zapata F."/>
        </authorList>
    </citation>
    <scope>NUCLEOTIDE SEQUENCE</scope>
    <source>
        <strain evidence="25">UCBG64.0493</strain>
        <tissue evidence="25">Leaf</tissue>
    </source>
</reference>
<comment type="caution">
    <text evidence="25">The sequence shown here is derived from an EMBL/GenBank/DDBJ whole genome shotgun (WGS) entry which is preliminary data.</text>
</comment>
<dbReference type="InterPro" id="IPR001650">
    <property type="entry name" value="Helicase_C-like"/>
</dbReference>
<dbReference type="Pfam" id="PF00636">
    <property type="entry name" value="Ribonuclease_3"/>
    <property type="match status" value="2"/>
</dbReference>
<dbReference type="Pfam" id="PF03368">
    <property type="entry name" value="Dicer_dimer"/>
    <property type="match status" value="1"/>
</dbReference>
<dbReference type="SMART" id="SM00490">
    <property type="entry name" value="HELICc"/>
    <property type="match status" value="1"/>
</dbReference>
<evidence type="ECO:0000256" key="1">
    <source>
        <dbReference type="ARBA" id="ARBA00001936"/>
    </source>
</evidence>
<evidence type="ECO:0000256" key="11">
    <source>
        <dbReference type="ARBA" id="ARBA00022806"/>
    </source>
</evidence>
<comment type="similarity">
    <text evidence="18 19">Belongs to the helicase family. Dicer subfamily.</text>
</comment>
<dbReference type="Gene3D" id="1.10.1520.10">
    <property type="entry name" value="Ribonuclease III domain"/>
    <property type="match status" value="2"/>
</dbReference>
<evidence type="ECO:0000256" key="7">
    <source>
        <dbReference type="ARBA" id="ARBA00022737"/>
    </source>
</evidence>
<evidence type="ECO:0000256" key="17">
    <source>
        <dbReference type="ARBA" id="ARBA00023242"/>
    </source>
</evidence>
<dbReference type="GO" id="GO:0010267">
    <property type="term" value="P:ta-siRNA processing"/>
    <property type="evidence" value="ECO:0007669"/>
    <property type="project" value="UniProtKB-ARBA"/>
</dbReference>
<feature type="domain" description="RNase III" evidence="20">
    <location>
        <begin position="1082"/>
        <end position="1214"/>
    </location>
</feature>
<evidence type="ECO:0000256" key="10">
    <source>
        <dbReference type="ARBA" id="ARBA00022801"/>
    </source>
</evidence>
<evidence type="ECO:0000259" key="21">
    <source>
        <dbReference type="PROSITE" id="PS50821"/>
    </source>
</evidence>
<dbReference type="PROSITE" id="PS50142">
    <property type="entry name" value="RNASE_3_2"/>
    <property type="match status" value="2"/>
</dbReference>
<dbReference type="GO" id="GO:0005737">
    <property type="term" value="C:cytoplasm"/>
    <property type="evidence" value="ECO:0007669"/>
    <property type="project" value="TreeGrafter"/>
</dbReference>
<evidence type="ECO:0000256" key="16">
    <source>
        <dbReference type="ARBA" id="ARBA00023186"/>
    </source>
</evidence>
<keyword evidence="12" id="KW-0067">ATP-binding</keyword>
<keyword evidence="11" id="KW-0347">Helicase</keyword>
<feature type="domain" description="Helicase ATP-binding" evidence="22">
    <location>
        <begin position="94"/>
        <end position="272"/>
    </location>
</feature>
<dbReference type="InterPro" id="IPR003100">
    <property type="entry name" value="PAZ_dom"/>
</dbReference>
<dbReference type="InterPro" id="IPR001404">
    <property type="entry name" value="Hsp90_fam"/>
</dbReference>
<dbReference type="GO" id="GO:0004386">
    <property type="term" value="F:helicase activity"/>
    <property type="evidence" value="ECO:0007669"/>
    <property type="project" value="UniProtKB-KW"/>
</dbReference>
<evidence type="ECO:0000256" key="6">
    <source>
        <dbReference type="ARBA" id="ARBA00022723"/>
    </source>
</evidence>
<evidence type="ECO:0000259" key="23">
    <source>
        <dbReference type="PROSITE" id="PS51194"/>
    </source>
</evidence>
<dbReference type="GO" id="GO:0051082">
    <property type="term" value="F:unfolded protein binding"/>
    <property type="evidence" value="ECO:0007669"/>
    <property type="project" value="InterPro"/>
</dbReference>
<gene>
    <name evidence="25" type="ORF">RJ639_040011</name>
</gene>
<dbReference type="Gene3D" id="3.30.230.80">
    <property type="match status" value="1"/>
</dbReference>
<evidence type="ECO:0000256" key="4">
    <source>
        <dbReference type="ARBA" id="ARBA00008239"/>
    </source>
</evidence>
<keyword evidence="17" id="KW-0539">Nucleus</keyword>
<evidence type="ECO:0000256" key="18">
    <source>
        <dbReference type="ARBA" id="ARBA00035116"/>
    </source>
</evidence>
<dbReference type="InterPro" id="IPR036389">
    <property type="entry name" value="RNase_III_sf"/>
</dbReference>
<dbReference type="InterPro" id="IPR027417">
    <property type="entry name" value="P-loop_NTPase"/>
</dbReference>
<dbReference type="InterPro" id="IPR020568">
    <property type="entry name" value="Ribosomal_Su5_D2-typ_SF"/>
</dbReference>
<comment type="subcellular location">
    <subcellularLocation>
        <location evidence="3">Nucleus</location>
    </subcellularLocation>
</comment>
<name>A0AA88WIZ7_9ASTE</name>
<keyword evidence="6" id="KW-0479">Metal-binding</keyword>
<proteinExistence type="inferred from homology"/>
<comment type="cofactor">
    <cofactor evidence="1">
        <name>Mn(2+)</name>
        <dbReference type="ChEBI" id="CHEBI:29035"/>
    </cofactor>
</comment>
<evidence type="ECO:0000256" key="19">
    <source>
        <dbReference type="PROSITE-ProRule" id="PRU00657"/>
    </source>
</evidence>
<keyword evidence="10" id="KW-0378">Hydrolase</keyword>
<feature type="domain" description="RNase III" evidence="20">
    <location>
        <begin position="1250"/>
        <end position="1397"/>
    </location>
</feature>
<dbReference type="PROSITE" id="PS00517">
    <property type="entry name" value="RNASE_3_1"/>
    <property type="match status" value="1"/>
</dbReference>
<evidence type="ECO:0000313" key="26">
    <source>
        <dbReference type="Proteomes" id="UP001188597"/>
    </source>
</evidence>
<dbReference type="PROSITE" id="PS51194">
    <property type="entry name" value="HELICASE_CTER"/>
    <property type="match status" value="1"/>
</dbReference>
<dbReference type="Gene3D" id="3.30.160.380">
    <property type="entry name" value="Dicer dimerisation domain"/>
    <property type="match status" value="1"/>
</dbReference>